<dbReference type="GO" id="GO:0046872">
    <property type="term" value="F:metal ion binding"/>
    <property type="evidence" value="ECO:0007669"/>
    <property type="project" value="UniProtKB-KW"/>
</dbReference>
<keyword evidence="3" id="KW-0808">Transferase</keyword>
<evidence type="ECO:0000256" key="1">
    <source>
        <dbReference type="ARBA" id="ARBA00012418"/>
    </source>
</evidence>
<evidence type="ECO:0000313" key="7">
    <source>
        <dbReference type="EMBL" id="TYI70367.1"/>
    </source>
</evidence>
<dbReference type="SUPFAM" id="SSF64484">
    <property type="entry name" value="beta and beta-prime subunits of DNA dependent RNA-polymerase"/>
    <property type="match status" value="1"/>
</dbReference>
<evidence type="ECO:0000256" key="2">
    <source>
        <dbReference type="ARBA" id="ARBA00022478"/>
    </source>
</evidence>
<evidence type="ECO:0000256" key="5">
    <source>
        <dbReference type="ARBA" id="ARBA00022723"/>
    </source>
</evidence>
<dbReference type="InterPro" id="IPR044893">
    <property type="entry name" value="RNA_pol_Rpb1_clamp_domain"/>
</dbReference>
<dbReference type="GO" id="GO:0000428">
    <property type="term" value="C:DNA-directed RNA polymerase complex"/>
    <property type="evidence" value="ECO:0007669"/>
    <property type="project" value="UniProtKB-KW"/>
</dbReference>
<organism evidence="7 8">
    <name type="scientific">Gossypium mustelinum</name>
    <name type="common">Cotton</name>
    <name type="synonym">Gossypium caicoense</name>
    <dbReference type="NCBI Taxonomy" id="34275"/>
    <lineage>
        <taxon>Eukaryota</taxon>
        <taxon>Viridiplantae</taxon>
        <taxon>Streptophyta</taxon>
        <taxon>Embryophyta</taxon>
        <taxon>Tracheophyta</taxon>
        <taxon>Spermatophyta</taxon>
        <taxon>Magnoliopsida</taxon>
        <taxon>eudicotyledons</taxon>
        <taxon>Gunneridae</taxon>
        <taxon>Pentapetalae</taxon>
        <taxon>rosids</taxon>
        <taxon>malvids</taxon>
        <taxon>Malvales</taxon>
        <taxon>Malvaceae</taxon>
        <taxon>Malvoideae</taxon>
        <taxon>Gossypium</taxon>
    </lineage>
</organism>
<dbReference type="PANTHER" id="PTHR19376:SF36">
    <property type="entry name" value="DNA-DIRECTED RNA POLYMERASE IV SUBUNIT 1"/>
    <property type="match status" value="1"/>
</dbReference>
<proteinExistence type="predicted"/>
<dbReference type="Proteomes" id="UP000323597">
    <property type="component" value="Chromosome D08"/>
</dbReference>
<name>A0A5D2TYM9_GOSMU</name>
<protein>
    <recommendedName>
        <fullName evidence="1">DNA-directed RNA polymerase</fullName>
        <ecNumber evidence="1">2.7.7.6</ecNumber>
    </recommendedName>
</protein>
<dbReference type="GO" id="GO:0003899">
    <property type="term" value="F:DNA-directed RNA polymerase activity"/>
    <property type="evidence" value="ECO:0007669"/>
    <property type="project" value="UniProtKB-EC"/>
</dbReference>
<dbReference type="EC" id="2.7.7.6" evidence="1"/>
<dbReference type="GO" id="GO:0006351">
    <property type="term" value="P:DNA-templated transcription"/>
    <property type="evidence" value="ECO:0007669"/>
    <property type="project" value="InterPro"/>
</dbReference>
<keyword evidence="2" id="KW-0240">DNA-directed RNA polymerase</keyword>
<dbReference type="EMBL" id="CM017656">
    <property type="protein sequence ID" value="TYI70367.1"/>
    <property type="molecule type" value="Genomic_DNA"/>
</dbReference>
<accession>A0A5D2TYM9</accession>
<keyword evidence="8" id="KW-1185">Reference proteome</keyword>
<keyword evidence="6" id="KW-0804">Transcription</keyword>
<keyword evidence="5" id="KW-0479">Metal-binding</keyword>
<dbReference type="PANTHER" id="PTHR19376">
    <property type="entry name" value="DNA-DIRECTED RNA POLYMERASE"/>
    <property type="match status" value="1"/>
</dbReference>
<evidence type="ECO:0000256" key="3">
    <source>
        <dbReference type="ARBA" id="ARBA00022679"/>
    </source>
</evidence>
<dbReference type="AlphaFoldDB" id="A0A5D2TYM9"/>
<keyword evidence="4" id="KW-0548">Nucleotidyltransferase</keyword>
<evidence type="ECO:0000256" key="6">
    <source>
        <dbReference type="ARBA" id="ARBA00023163"/>
    </source>
</evidence>
<evidence type="ECO:0000313" key="8">
    <source>
        <dbReference type="Proteomes" id="UP000323597"/>
    </source>
</evidence>
<dbReference type="InterPro" id="IPR045867">
    <property type="entry name" value="DNA-dir_RpoC_beta_prime"/>
</dbReference>
<sequence length="133" mass="15021">MASMESDSSEEQENSTAFLTGIKFHVSNDADNENMSILEITAPSEVSDPRLGFPNFSNHCTTCDARDMKQCEGHFGVIKFPYTILHPFFLSEVVHILNKICPGWEFNRVVSTHAIQDNLERAFQKKCNHGRGK</sequence>
<gene>
    <name evidence="7" type="ORF">E1A91_D08G216400v1</name>
</gene>
<evidence type="ECO:0000256" key="4">
    <source>
        <dbReference type="ARBA" id="ARBA00022695"/>
    </source>
</evidence>
<reference evidence="7 8" key="1">
    <citation type="submission" date="2019-07" db="EMBL/GenBank/DDBJ databases">
        <title>WGS assembly of Gossypium mustelinum.</title>
        <authorList>
            <person name="Chen Z.J."/>
            <person name="Sreedasyam A."/>
            <person name="Ando A."/>
            <person name="Song Q."/>
            <person name="De L."/>
            <person name="Hulse-Kemp A."/>
            <person name="Ding M."/>
            <person name="Ye W."/>
            <person name="Kirkbride R."/>
            <person name="Jenkins J."/>
            <person name="Plott C."/>
            <person name="Lovell J."/>
            <person name="Lin Y.-M."/>
            <person name="Vaughn R."/>
            <person name="Liu B."/>
            <person name="Li W."/>
            <person name="Simpson S."/>
            <person name="Scheffler B."/>
            <person name="Saski C."/>
            <person name="Grover C."/>
            <person name="Hu G."/>
            <person name="Conover J."/>
            <person name="Carlson J."/>
            <person name="Shu S."/>
            <person name="Boston L."/>
            <person name="Williams M."/>
            <person name="Peterson D."/>
            <person name="Mcgee K."/>
            <person name="Jones D."/>
            <person name="Wendel J."/>
            <person name="Stelly D."/>
            <person name="Grimwood J."/>
            <person name="Schmutz J."/>
        </authorList>
    </citation>
    <scope>NUCLEOTIDE SEQUENCE [LARGE SCALE GENOMIC DNA]</scope>
    <source>
        <strain evidence="7">1408120.09</strain>
    </source>
</reference>
<dbReference type="Gene3D" id="4.10.860.120">
    <property type="entry name" value="RNA polymerase II, clamp domain"/>
    <property type="match status" value="1"/>
</dbReference>